<keyword evidence="3" id="KW-0274">FAD</keyword>
<evidence type="ECO:0000256" key="1">
    <source>
        <dbReference type="ARBA" id="ARBA00009183"/>
    </source>
</evidence>
<keyword evidence="7" id="KW-1185">Reference proteome</keyword>
<proteinExistence type="inferred from homology"/>
<gene>
    <name evidence="6" type="ORF">DFR27_0772</name>
</gene>
<dbReference type="AlphaFoldDB" id="A0A3M0APN3"/>
<dbReference type="PIRSF" id="PIRSF000332">
    <property type="entry name" value="FMO"/>
    <property type="match status" value="1"/>
</dbReference>
<dbReference type="EMBL" id="REFJ01000002">
    <property type="protein sequence ID" value="RMA80982.1"/>
    <property type="molecule type" value="Genomic_DNA"/>
</dbReference>
<protein>
    <submittedName>
        <fullName evidence="6">Cation diffusion facilitator CzcD-associated flavoprotein CzcO</fullName>
    </submittedName>
</protein>
<dbReference type="OrthoDB" id="9766402at2"/>
<comment type="similarity">
    <text evidence="1">Belongs to the FMO family.</text>
</comment>
<keyword evidence="2" id="KW-0285">Flavoprotein</keyword>
<dbReference type="GO" id="GO:0004499">
    <property type="term" value="F:N,N-dimethylaniline monooxygenase activity"/>
    <property type="evidence" value="ECO:0007669"/>
    <property type="project" value="InterPro"/>
</dbReference>
<dbReference type="SUPFAM" id="SSF51905">
    <property type="entry name" value="FAD/NAD(P)-binding domain"/>
    <property type="match status" value="2"/>
</dbReference>
<evidence type="ECO:0000256" key="2">
    <source>
        <dbReference type="ARBA" id="ARBA00022630"/>
    </source>
</evidence>
<evidence type="ECO:0000313" key="7">
    <source>
        <dbReference type="Proteomes" id="UP000267187"/>
    </source>
</evidence>
<dbReference type="PANTHER" id="PTHR23023">
    <property type="entry name" value="DIMETHYLANILINE MONOOXYGENASE"/>
    <property type="match status" value="1"/>
</dbReference>
<accession>A0A3M0APN3</accession>
<organism evidence="6 7">
    <name type="scientific">Umboniibacter marinipuniceus</name>
    <dbReference type="NCBI Taxonomy" id="569599"/>
    <lineage>
        <taxon>Bacteria</taxon>
        <taxon>Pseudomonadati</taxon>
        <taxon>Pseudomonadota</taxon>
        <taxon>Gammaproteobacteria</taxon>
        <taxon>Cellvibrionales</taxon>
        <taxon>Cellvibrionaceae</taxon>
        <taxon>Umboniibacter</taxon>
    </lineage>
</organism>
<keyword evidence="4" id="KW-0521">NADP</keyword>
<dbReference type="Pfam" id="PF00743">
    <property type="entry name" value="FMO-like"/>
    <property type="match status" value="1"/>
</dbReference>
<evidence type="ECO:0000313" key="6">
    <source>
        <dbReference type="EMBL" id="RMA80982.1"/>
    </source>
</evidence>
<evidence type="ECO:0000256" key="3">
    <source>
        <dbReference type="ARBA" id="ARBA00022827"/>
    </source>
</evidence>
<dbReference type="RefSeq" id="WP_121876151.1">
    <property type="nucleotide sequence ID" value="NZ_REFJ01000002.1"/>
</dbReference>
<comment type="caution">
    <text evidence="6">The sequence shown here is derived from an EMBL/GenBank/DDBJ whole genome shotgun (WGS) entry which is preliminary data.</text>
</comment>
<dbReference type="Gene3D" id="3.50.50.60">
    <property type="entry name" value="FAD/NAD(P)-binding domain"/>
    <property type="match status" value="1"/>
</dbReference>
<dbReference type="InterPro" id="IPR036188">
    <property type="entry name" value="FAD/NAD-bd_sf"/>
</dbReference>
<evidence type="ECO:0000256" key="5">
    <source>
        <dbReference type="ARBA" id="ARBA00023002"/>
    </source>
</evidence>
<name>A0A3M0APN3_9GAMM</name>
<dbReference type="InterPro" id="IPR050346">
    <property type="entry name" value="FMO-like"/>
</dbReference>
<dbReference type="InterPro" id="IPR020946">
    <property type="entry name" value="Flavin_mOase-like"/>
</dbReference>
<dbReference type="GO" id="GO:0050661">
    <property type="term" value="F:NADP binding"/>
    <property type="evidence" value="ECO:0007669"/>
    <property type="project" value="InterPro"/>
</dbReference>
<dbReference type="InterPro" id="IPR000960">
    <property type="entry name" value="Flavin_mOase"/>
</dbReference>
<sequence length="429" mass="48404">MKPYIVIGAGPSGLAAVRRLIEEDIPVIGVETHHDVGGLWDIDSATSTLYNSAHLISSKSMTQFDDFPMREDVATYPKHTELRDYFNDFATHFDLKKYYRFNTYVSWMEPEDGGWKVRLICDGVTEEVAAAGVLLANGTLHEPKRLKLPGEFAGERLHSSEYRDAARFENKRVLIVGCGNSGCDIAVDAVHRAKSVDMVVRRGYYFLPKYVMGKPTDTLGGLVKLPGQIKQLVDGLLVRLISGKPSQFGLPDPDYKMYESHPVINSMFLHHIGHGDITVRPSIINCDGHTVHFDDGSSGEYDLILEATGYVLHFPFIDAAHLNWQREAPDLYLKMFTPEHDNLFCVGMVEAAGLGWQPRDDQARIIARFIKGRAQNSPGANKLWDKIRSRNYEPLNAGFNYLKLERMSFYVNKQAYLDALKKTVKHLEH</sequence>
<reference evidence="6 7" key="1">
    <citation type="submission" date="2018-10" db="EMBL/GenBank/DDBJ databases">
        <title>Genomic Encyclopedia of Type Strains, Phase IV (KMG-IV): sequencing the most valuable type-strain genomes for metagenomic binning, comparative biology and taxonomic classification.</title>
        <authorList>
            <person name="Goeker M."/>
        </authorList>
    </citation>
    <scope>NUCLEOTIDE SEQUENCE [LARGE SCALE GENOMIC DNA]</scope>
    <source>
        <strain evidence="6 7">DSM 25080</strain>
    </source>
</reference>
<dbReference type="PRINTS" id="PR00370">
    <property type="entry name" value="FMOXYGENASE"/>
</dbReference>
<keyword evidence="5" id="KW-0560">Oxidoreductase</keyword>
<dbReference type="Proteomes" id="UP000267187">
    <property type="component" value="Unassembled WGS sequence"/>
</dbReference>
<dbReference type="GO" id="GO:0050660">
    <property type="term" value="F:flavin adenine dinucleotide binding"/>
    <property type="evidence" value="ECO:0007669"/>
    <property type="project" value="InterPro"/>
</dbReference>
<evidence type="ECO:0000256" key="4">
    <source>
        <dbReference type="ARBA" id="ARBA00022857"/>
    </source>
</evidence>